<name>U5LA41_9BACI</name>
<dbReference type="PATRIC" id="fig|1367477.3.peg.2734"/>
<accession>U5LA41</accession>
<evidence type="ECO:0000313" key="3">
    <source>
        <dbReference type="EMBL" id="AGX04684.1"/>
    </source>
</evidence>
<dbReference type="KEGG" id="bif:N288_13910"/>
<dbReference type="CDD" id="cd00592">
    <property type="entry name" value="HTH_MerR-like"/>
    <property type="match status" value="1"/>
</dbReference>
<keyword evidence="4" id="KW-1185">Reference proteome</keyword>
<dbReference type="SMART" id="SM00422">
    <property type="entry name" value="HTH_MERR"/>
    <property type="match status" value="1"/>
</dbReference>
<dbReference type="SUPFAM" id="SSF46955">
    <property type="entry name" value="Putative DNA-binding domain"/>
    <property type="match status" value="1"/>
</dbReference>
<evidence type="ECO:0000256" key="1">
    <source>
        <dbReference type="ARBA" id="ARBA00023125"/>
    </source>
</evidence>
<protein>
    <recommendedName>
        <fullName evidence="2">HTH merR-type domain-containing protein</fullName>
    </recommendedName>
</protein>
<keyword evidence="1" id="KW-0238">DNA-binding</keyword>
<evidence type="ECO:0000259" key="2">
    <source>
        <dbReference type="PROSITE" id="PS50937"/>
    </source>
</evidence>
<evidence type="ECO:0000313" key="4">
    <source>
        <dbReference type="Proteomes" id="UP000017805"/>
    </source>
</evidence>
<dbReference type="InterPro" id="IPR009061">
    <property type="entry name" value="DNA-bd_dom_put_sf"/>
</dbReference>
<organism evidence="3 4">
    <name type="scientific">Bacillus infantis NRRL B-14911</name>
    <dbReference type="NCBI Taxonomy" id="1367477"/>
    <lineage>
        <taxon>Bacteria</taxon>
        <taxon>Bacillati</taxon>
        <taxon>Bacillota</taxon>
        <taxon>Bacilli</taxon>
        <taxon>Bacillales</taxon>
        <taxon>Bacillaceae</taxon>
        <taxon>Bacillus</taxon>
    </lineage>
</organism>
<dbReference type="Proteomes" id="UP000017805">
    <property type="component" value="Chromosome"/>
</dbReference>
<dbReference type="PANTHER" id="PTHR30204">
    <property type="entry name" value="REDOX-CYCLING DRUG-SENSING TRANSCRIPTIONAL ACTIVATOR SOXR"/>
    <property type="match status" value="1"/>
</dbReference>
<dbReference type="Pfam" id="PF13411">
    <property type="entry name" value="MerR_1"/>
    <property type="match status" value="1"/>
</dbReference>
<dbReference type="PROSITE" id="PS50937">
    <property type="entry name" value="HTH_MERR_2"/>
    <property type="match status" value="1"/>
</dbReference>
<feature type="domain" description="HTH merR-type" evidence="2">
    <location>
        <begin position="1"/>
        <end position="71"/>
    </location>
</feature>
<sequence>MEMNIQKFAERTGLPPSTLRFYDRKKLILPAGRSEKGYRIYTEEQIHKAMIIHSLRQADIKIEEIQSYLEAEEEEKKTWISGWKREIEEKLASMNIAKQYLSSMHAEERHLHLVKWEGDNCFIWFRCTVPRAFHPFQEKMSEISERLRILRIETKPGVFVRTLESKGDTIAGEVGFLLHNIPGKEIDFFDDLYTEPFGPRIFAAVECNVYDPFTCFHYMRQIHRFGFKAEGMKLEKYEFPESRTFSYLIPLAGS</sequence>
<reference evidence="3 4" key="1">
    <citation type="submission" date="2013-07" db="EMBL/GenBank/DDBJ databases">
        <title>Complete genome sequence of Bacillus infantis NRRL B-14911 that has potential to induce cardiac disease by antigenic mimicry.</title>
        <authorList>
            <person name="Massilamany C."/>
            <person name="Smith T.P.L."/>
            <person name="Loy J.D."/>
            <person name="Barletta R."/>
            <person name="Reddy J."/>
        </authorList>
    </citation>
    <scope>NUCLEOTIDE SEQUENCE [LARGE SCALE GENOMIC DNA]</scope>
    <source>
        <strain evidence="3 4">NRRL B-14911</strain>
    </source>
</reference>
<dbReference type="AlphaFoldDB" id="U5LA41"/>
<dbReference type="GO" id="GO:0003677">
    <property type="term" value="F:DNA binding"/>
    <property type="evidence" value="ECO:0007669"/>
    <property type="project" value="UniProtKB-KW"/>
</dbReference>
<dbReference type="InterPro" id="IPR047057">
    <property type="entry name" value="MerR_fam"/>
</dbReference>
<proteinExistence type="predicted"/>
<dbReference type="PANTHER" id="PTHR30204:SF90">
    <property type="entry name" value="HTH-TYPE TRANSCRIPTIONAL ACTIVATOR MTA"/>
    <property type="match status" value="1"/>
</dbReference>
<dbReference type="STRING" id="1367477.N288_13910"/>
<gene>
    <name evidence="3" type="ORF">N288_13910</name>
</gene>
<dbReference type="GO" id="GO:0003700">
    <property type="term" value="F:DNA-binding transcription factor activity"/>
    <property type="evidence" value="ECO:0007669"/>
    <property type="project" value="InterPro"/>
</dbReference>
<dbReference type="InterPro" id="IPR000551">
    <property type="entry name" value="MerR-type_HTH_dom"/>
</dbReference>
<dbReference type="HOGENOM" id="CLU_1105418_0_0_9"/>
<dbReference type="Gene3D" id="1.10.1660.10">
    <property type="match status" value="1"/>
</dbReference>
<dbReference type="EMBL" id="CP006643">
    <property type="protein sequence ID" value="AGX04684.1"/>
    <property type="molecule type" value="Genomic_DNA"/>
</dbReference>